<dbReference type="InterPro" id="IPR011009">
    <property type="entry name" value="Kinase-like_dom_sf"/>
</dbReference>
<gene>
    <name evidence="2" type="ORF">C2R22_00215</name>
</gene>
<protein>
    <recommendedName>
        <fullName evidence="1">Aminoglycoside phosphotransferase domain-containing protein</fullName>
    </recommendedName>
</protein>
<accession>A0A2I8VEC2</accession>
<dbReference type="InterPro" id="IPR051678">
    <property type="entry name" value="AGP_Transferase"/>
</dbReference>
<dbReference type="PANTHER" id="PTHR21310">
    <property type="entry name" value="AMINOGLYCOSIDE PHOSPHOTRANSFERASE-RELATED-RELATED"/>
    <property type="match status" value="1"/>
</dbReference>
<keyword evidence="3" id="KW-1185">Reference proteome</keyword>
<reference evidence="2 3" key="1">
    <citation type="submission" date="2018-01" db="EMBL/GenBank/DDBJ databases">
        <title>Complete genome sequence of Salinigranum rubrum GX10T, an extremely halophilic archaeon isolated from a marine solar saltern.</title>
        <authorList>
            <person name="Han S."/>
        </authorList>
    </citation>
    <scope>NUCLEOTIDE SEQUENCE [LARGE SCALE GENOMIC DNA]</scope>
    <source>
        <strain evidence="2 3">GX10</strain>
    </source>
</reference>
<dbReference type="Pfam" id="PF01636">
    <property type="entry name" value="APH"/>
    <property type="match status" value="1"/>
</dbReference>
<name>A0A2I8VEC2_9EURY</name>
<proteinExistence type="predicted"/>
<sequence length="354" mass="39462">MAVSPAGGRRQVFVCCHLRRSVEPPEAVVAALAHAFGSASDVRGVERLSGGCKDTYRVELGEETVVVAFPREPWYEESFALEPALMRLVHRETSLPVPRVLASDVFGARPYHVTEYVDAPDLRGRFAACPRATQAALLEAAGRVLAELHGGVRFESSGPLRREGGEVTVDPALTWPAFLSTLVERWLTELDESRFADLRGTFETALTPESFLSVAPDPVCLHFDYAPGNLLARGDAIVGVVDWGFAVSGHAEYDLFQFEKNFLLGEVRDPAVRDELRPHVYAGYRERGDLAPGWERRRAFYRVAYKLASMRSFHRWAGSGSQRGELVTRLRAELETDLERLDEYERGREPTGQD</sequence>
<feature type="domain" description="Aminoglycoside phosphotransferase" evidence="1">
    <location>
        <begin position="45"/>
        <end position="300"/>
    </location>
</feature>
<dbReference type="SUPFAM" id="SSF56112">
    <property type="entry name" value="Protein kinase-like (PK-like)"/>
    <property type="match status" value="1"/>
</dbReference>
<dbReference type="AlphaFoldDB" id="A0A2I8VEC2"/>
<dbReference type="EMBL" id="CP026309">
    <property type="protein sequence ID" value="AUV80280.1"/>
    <property type="molecule type" value="Genomic_DNA"/>
</dbReference>
<dbReference type="Proteomes" id="UP000236584">
    <property type="component" value="Chromosome"/>
</dbReference>
<evidence type="ECO:0000313" key="2">
    <source>
        <dbReference type="EMBL" id="AUV80280.1"/>
    </source>
</evidence>
<dbReference type="KEGG" id="srub:C2R22_00215"/>
<dbReference type="Gene3D" id="3.90.1200.10">
    <property type="match status" value="1"/>
</dbReference>
<organism evidence="2 3">
    <name type="scientific">Salinigranum rubrum</name>
    <dbReference type="NCBI Taxonomy" id="755307"/>
    <lineage>
        <taxon>Archaea</taxon>
        <taxon>Methanobacteriati</taxon>
        <taxon>Methanobacteriota</taxon>
        <taxon>Stenosarchaea group</taxon>
        <taxon>Halobacteria</taxon>
        <taxon>Halobacteriales</taxon>
        <taxon>Haloferacaceae</taxon>
        <taxon>Salinigranum</taxon>
    </lineage>
</organism>
<dbReference type="InterPro" id="IPR002575">
    <property type="entry name" value="Aminoglycoside_PTrfase"/>
</dbReference>
<evidence type="ECO:0000259" key="1">
    <source>
        <dbReference type="Pfam" id="PF01636"/>
    </source>
</evidence>
<evidence type="ECO:0000313" key="3">
    <source>
        <dbReference type="Proteomes" id="UP000236584"/>
    </source>
</evidence>